<evidence type="ECO:0000313" key="2">
    <source>
        <dbReference type="Proteomes" id="UP000789706"/>
    </source>
</evidence>
<dbReference type="EMBL" id="CAJVPK010000104">
    <property type="protein sequence ID" value="CAG8449422.1"/>
    <property type="molecule type" value="Genomic_DNA"/>
</dbReference>
<comment type="caution">
    <text evidence="1">The sequence shown here is derived from an EMBL/GenBank/DDBJ whole genome shotgun (WGS) entry which is preliminary data.</text>
</comment>
<organism evidence="1 2">
    <name type="scientific">Diversispora eburnea</name>
    <dbReference type="NCBI Taxonomy" id="1213867"/>
    <lineage>
        <taxon>Eukaryota</taxon>
        <taxon>Fungi</taxon>
        <taxon>Fungi incertae sedis</taxon>
        <taxon>Mucoromycota</taxon>
        <taxon>Glomeromycotina</taxon>
        <taxon>Glomeromycetes</taxon>
        <taxon>Diversisporales</taxon>
        <taxon>Diversisporaceae</taxon>
        <taxon>Diversispora</taxon>
    </lineage>
</organism>
<proteinExistence type="predicted"/>
<sequence>MIQNFRRNVLSSRLVIRKILFFQPPKHALRNSNPRLFHSSLPRSYTNSISKESEKWKSVFFNVKRKFPVQVIKAKLHNINWKEQMFGMWRLLLSERFSTVSDDEYIPQSKDIERLMIIFQTNQIRLITIWFAGNVGLVKQHCLGYRQTKTEKVYKANNEDRPPVIVYEDGAKNNADDRKYIAAVKVRYLEGWDVTRSAWSRAKKSDGNRHKKVDKFDAAKLHQDQPYHEGKRVIKTLLDSNQMLDYLTYRKFFNNPEEANNALEANVFAYHPKTRTVTFQCRAIEFYIRENADMFLK</sequence>
<keyword evidence="2" id="KW-1185">Reference proteome</keyword>
<dbReference type="AlphaFoldDB" id="A0A9N8VIF3"/>
<gene>
    <name evidence="1" type="ORF">DEBURN_LOCUS2026</name>
</gene>
<dbReference type="Proteomes" id="UP000789706">
    <property type="component" value="Unassembled WGS sequence"/>
</dbReference>
<name>A0A9N8VIF3_9GLOM</name>
<reference evidence="1" key="1">
    <citation type="submission" date="2021-06" db="EMBL/GenBank/DDBJ databases">
        <authorList>
            <person name="Kallberg Y."/>
            <person name="Tangrot J."/>
            <person name="Rosling A."/>
        </authorList>
    </citation>
    <scope>NUCLEOTIDE SEQUENCE</scope>
    <source>
        <strain evidence="1">AZ414A</strain>
    </source>
</reference>
<accession>A0A9N8VIF3</accession>
<protein>
    <submittedName>
        <fullName evidence="1">10500_t:CDS:1</fullName>
    </submittedName>
</protein>
<evidence type="ECO:0000313" key="1">
    <source>
        <dbReference type="EMBL" id="CAG8449422.1"/>
    </source>
</evidence>